<dbReference type="InterPro" id="IPR004843">
    <property type="entry name" value="Calcineurin-like_PHP"/>
</dbReference>
<dbReference type="SUPFAM" id="SSF56300">
    <property type="entry name" value="Metallo-dependent phosphatases"/>
    <property type="match status" value="1"/>
</dbReference>
<dbReference type="EMBL" id="DVMY01000079">
    <property type="protein sequence ID" value="HIU37588.1"/>
    <property type="molecule type" value="Genomic_DNA"/>
</dbReference>
<organism evidence="2 3">
    <name type="scientific">Candidatus Aphodousia faecigallinarum</name>
    <dbReference type="NCBI Taxonomy" id="2840677"/>
    <lineage>
        <taxon>Bacteria</taxon>
        <taxon>Pseudomonadati</taxon>
        <taxon>Pseudomonadota</taxon>
        <taxon>Betaproteobacteria</taxon>
        <taxon>Burkholderiales</taxon>
        <taxon>Sutterellaceae</taxon>
        <taxon>Sutterellaceae incertae sedis</taxon>
        <taxon>Candidatus Aphodousia</taxon>
    </lineage>
</organism>
<accession>A0A9D1LEE4</accession>
<protein>
    <submittedName>
        <fullName evidence="2">Metallophosphoesterase</fullName>
    </submittedName>
</protein>
<evidence type="ECO:0000313" key="2">
    <source>
        <dbReference type="EMBL" id="HIU37588.1"/>
    </source>
</evidence>
<sequence>MTFHRSYHYRHKPRESHTKAVAAKVSPDQVAEEIFFCGDPHGSFDHILQAAKEHRPKAMVILGDLQPPAPLHEVLADILSFVDVWWIPGNHDTDNDLFYDRLWRSELAGHNLHGRVALVNGIRIAGLGGVFRGQIWMPPQAPNYMSAGSFIRRIGRGNMWRGGLPRRHRTSIFPSTYDNLLEHKADVLVTHEAPGCHRKGFLAIDQLAKKLQVKYLFHGHQHEDRHYPTYYGFTPRGVGYRGIVNLKGDDIVPAQIDPREAMEYAEQAQSLERVERAMFKRLG</sequence>
<comment type="caution">
    <text evidence="2">The sequence shown here is derived from an EMBL/GenBank/DDBJ whole genome shotgun (WGS) entry which is preliminary data.</text>
</comment>
<dbReference type="Proteomes" id="UP000824083">
    <property type="component" value="Unassembled WGS sequence"/>
</dbReference>
<reference evidence="2" key="1">
    <citation type="submission" date="2020-10" db="EMBL/GenBank/DDBJ databases">
        <authorList>
            <person name="Gilroy R."/>
        </authorList>
    </citation>
    <scope>NUCLEOTIDE SEQUENCE</scope>
    <source>
        <strain evidence="2">7463</strain>
    </source>
</reference>
<gene>
    <name evidence="2" type="ORF">IAC56_04880</name>
</gene>
<name>A0A9D1LEE4_9BURK</name>
<dbReference type="Gene3D" id="3.60.21.10">
    <property type="match status" value="1"/>
</dbReference>
<evidence type="ECO:0000313" key="3">
    <source>
        <dbReference type="Proteomes" id="UP000824083"/>
    </source>
</evidence>
<dbReference type="Pfam" id="PF00149">
    <property type="entry name" value="Metallophos"/>
    <property type="match status" value="1"/>
</dbReference>
<evidence type="ECO:0000259" key="1">
    <source>
        <dbReference type="Pfam" id="PF00149"/>
    </source>
</evidence>
<dbReference type="AlphaFoldDB" id="A0A9D1LEE4"/>
<reference evidence="2" key="2">
    <citation type="journal article" date="2021" name="PeerJ">
        <title>Extensive microbial diversity within the chicken gut microbiome revealed by metagenomics and culture.</title>
        <authorList>
            <person name="Gilroy R."/>
            <person name="Ravi A."/>
            <person name="Getino M."/>
            <person name="Pursley I."/>
            <person name="Horton D.L."/>
            <person name="Alikhan N.F."/>
            <person name="Baker D."/>
            <person name="Gharbi K."/>
            <person name="Hall N."/>
            <person name="Watson M."/>
            <person name="Adriaenssens E.M."/>
            <person name="Foster-Nyarko E."/>
            <person name="Jarju S."/>
            <person name="Secka A."/>
            <person name="Antonio M."/>
            <person name="Oren A."/>
            <person name="Chaudhuri R.R."/>
            <person name="La Ragione R."/>
            <person name="Hildebrand F."/>
            <person name="Pallen M.J."/>
        </authorList>
    </citation>
    <scope>NUCLEOTIDE SEQUENCE</scope>
    <source>
        <strain evidence="2">7463</strain>
    </source>
</reference>
<feature type="domain" description="Calcineurin-like phosphoesterase" evidence="1">
    <location>
        <begin position="34"/>
        <end position="223"/>
    </location>
</feature>
<dbReference type="GO" id="GO:0016787">
    <property type="term" value="F:hydrolase activity"/>
    <property type="evidence" value="ECO:0007669"/>
    <property type="project" value="InterPro"/>
</dbReference>
<proteinExistence type="predicted"/>
<dbReference type="InterPro" id="IPR029052">
    <property type="entry name" value="Metallo-depent_PP-like"/>
</dbReference>